<feature type="domain" description="RapZ C-terminal" evidence="6">
    <location>
        <begin position="173"/>
        <end position="291"/>
    </location>
</feature>
<dbReference type="KEGG" id="pfre:RM25_1438"/>
<dbReference type="EMBL" id="LM676436">
    <property type="protein sequence ID" value="CEP27444.1"/>
    <property type="molecule type" value="Genomic_DNA"/>
</dbReference>
<evidence type="ECO:0000256" key="3">
    <source>
        <dbReference type="ARBA" id="ARBA00023134"/>
    </source>
</evidence>
<dbReference type="HAMAP" id="MF_00636">
    <property type="entry name" value="RapZ_like"/>
    <property type="match status" value="1"/>
</dbReference>
<name>A0A068VU00_PROFF</name>
<dbReference type="InterPro" id="IPR053931">
    <property type="entry name" value="RapZ_C"/>
</dbReference>
<dbReference type="SUPFAM" id="SSF52540">
    <property type="entry name" value="P-loop containing nucleoside triphosphate hydrolases"/>
    <property type="match status" value="1"/>
</dbReference>
<accession>A0A068VU00</accession>
<evidence type="ECO:0000259" key="5">
    <source>
        <dbReference type="Pfam" id="PF03668"/>
    </source>
</evidence>
<sequence length="294" mass="32524">MNQTLAPSLPKHPRTVIITGLSGAGRRTCAHAMEDLGWFVVDNLPPSMLPQLIGTANNSGFTRLAVGLDVRSRDMFEQLPMVFTQLEADGISPEIVFLEASDEVIVRRQESSRRRLPLQGDGRLMEGIIKERRMLSDLRASADMVIDTSNLNVHQLTARVAHIYGGDVADTLRVQVMSFGFKNGVPLDADLVFDVRFLPNPHWVPELRPQTGLSKEVSNYVLEQPGAEEFLTTLDHLFEVVTPGYLREGKQQVTLAIGCTGGKHRSTAISEALAGRLRHRGMQVSVLHRDLGLE</sequence>
<reference evidence="7" key="1">
    <citation type="submission" date="2014-08" db="EMBL/GenBank/DDBJ databases">
        <authorList>
            <person name="Falentin Helene"/>
        </authorList>
    </citation>
    <scope>NUCLEOTIDE SEQUENCE</scope>
</reference>
<keyword evidence="2 4" id="KW-0067">ATP-binding</keyword>
<organism evidence="7">
    <name type="scientific">Propionibacterium freudenreichii subsp. freudenreichii</name>
    <dbReference type="NCBI Taxonomy" id="66712"/>
    <lineage>
        <taxon>Bacteria</taxon>
        <taxon>Bacillati</taxon>
        <taxon>Actinomycetota</taxon>
        <taxon>Actinomycetes</taxon>
        <taxon>Propionibacteriales</taxon>
        <taxon>Propionibacteriaceae</taxon>
        <taxon>Propionibacterium</taxon>
    </lineage>
</organism>
<dbReference type="AlphaFoldDB" id="A0A068VU00"/>
<dbReference type="GO" id="GO:0005525">
    <property type="term" value="F:GTP binding"/>
    <property type="evidence" value="ECO:0007669"/>
    <property type="project" value="UniProtKB-UniRule"/>
</dbReference>
<evidence type="ECO:0000256" key="1">
    <source>
        <dbReference type="ARBA" id="ARBA00022741"/>
    </source>
</evidence>
<gene>
    <name evidence="7" type="ORF">PFCIRM138_01625</name>
</gene>
<dbReference type="Pfam" id="PF22740">
    <property type="entry name" value="PapZ_C"/>
    <property type="match status" value="1"/>
</dbReference>
<dbReference type="RefSeq" id="WP_080713585.1">
    <property type="nucleotide sequence ID" value="NZ_CP010341.1"/>
</dbReference>
<protein>
    <submittedName>
        <fullName evidence="7">ATPase</fullName>
    </submittedName>
</protein>
<dbReference type="InterPro" id="IPR005337">
    <property type="entry name" value="RapZ-like"/>
</dbReference>
<dbReference type="GO" id="GO:0005524">
    <property type="term" value="F:ATP binding"/>
    <property type="evidence" value="ECO:0007669"/>
    <property type="project" value="UniProtKB-UniRule"/>
</dbReference>
<dbReference type="PANTHER" id="PTHR30448:SF0">
    <property type="entry name" value="RNASE ADAPTER PROTEIN RAPZ"/>
    <property type="match status" value="1"/>
</dbReference>
<evidence type="ECO:0000256" key="4">
    <source>
        <dbReference type="HAMAP-Rule" id="MF_00636"/>
    </source>
</evidence>
<proteinExistence type="inferred from homology"/>
<dbReference type="Pfam" id="PF03668">
    <property type="entry name" value="RapZ-like_N"/>
    <property type="match status" value="1"/>
</dbReference>
<evidence type="ECO:0000313" key="7">
    <source>
        <dbReference type="EMBL" id="CEP27444.1"/>
    </source>
</evidence>
<dbReference type="NCBIfam" id="NF003828">
    <property type="entry name" value="PRK05416.1"/>
    <property type="match status" value="1"/>
</dbReference>
<dbReference type="InterPro" id="IPR053930">
    <property type="entry name" value="RapZ-like_N"/>
</dbReference>
<feature type="binding site" evidence="4">
    <location>
        <begin position="69"/>
        <end position="72"/>
    </location>
    <ligand>
        <name>GTP</name>
        <dbReference type="ChEBI" id="CHEBI:37565"/>
    </ligand>
</feature>
<dbReference type="Gene3D" id="3.40.50.300">
    <property type="entry name" value="P-loop containing nucleotide triphosphate hydrolases"/>
    <property type="match status" value="1"/>
</dbReference>
<evidence type="ECO:0000259" key="6">
    <source>
        <dbReference type="Pfam" id="PF22740"/>
    </source>
</evidence>
<dbReference type="InterPro" id="IPR027417">
    <property type="entry name" value="P-loop_NTPase"/>
</dbReference>
<keyword evidence="3 4" id="KW-0342">GTP-binding</keyword>
<dbReference type="PANTHER" id="PTHR30448">
    <property type="entry name" value="RNASE ADAPTER PROTEIN RAPZ"/>
    <property type="match status" value="1"/>
</dbReference>
<evidence type="ECO:0000256" key="2">
    <source>
        <dbReference type="ARBA" id="ARBA00022840"/>
    </source>
</evidence>
<dbReference type="PIRSF" id="PIRSF005052">
    <property type="entry name" value="P-loopkin"/>
    <property type="match status" value="1"/>
</dbReference>
<feature type="binding site" evidence="4">
    <location>
        <begin position="20"/>
        <end position="27"/>
    </location>
    <ligand>
        <name>ATP</name>
        <dbReference type="ChEBI" id="CHEBI:30616"/>
    </ligand>
</feature>
<keyword evidence="1 4" id="KW-0547">Nucleotide-binding</keyword>
<feature type="domain" description="RapZ-like N-terminal" evidence="5">
    <location>
        <begin position="16"/>
        <end position="167"/>
    </location>
</feature>
<dbReference type="PATRIC" id="fig|66712.6.peg.1468"/>